<evidence type="ECO:0000313" key="1">
    <source>
        <dbReference type="EMBL" id="TKK89271.1"/>
    </source>
</evidence>
<dbReference type="EMBL" id="SZQA01000007">
    <property type="protein sequence ID" value="TKK89271.1"/>
    <property type="molecule type" value="Genomic_DNA"/>
</dbReference>
<name>A0A4U3MIW9_9ACTN</name>
<reference evidence="1 2" key="1">
    <citation type="submission" date="2019-04" db="EMBL/GenBank/DDBJ databases">
        <title>Herbidospora sp. NEAU-GS14.nov., a novel actinomycete isolated from soil.</title>
        <authorList>
            <person name="Han L."/>
        </authorList>
    </citation>
    <scope>NUCLEOTIDE SEQUENCE [LARGE SCALE GENOMIC DNA]</scope>
    <source>
        <strain evidence="1 2">NEAU-GS14</strain>
    </source>
</reference>
<accession>A0A4U3MIW9</accession>
<comment type="caution">
    <text evidence="1">The sequence shown here is derived from an EMBL/GenBank/DDBJ whole genome shotgun (WGS) entry which is preliminary data.</text>
</comment>
<dbReference type="Proteomes" id="UP000308705">
    <property type="component" value="Unassembled WGS sequence"/>
</dbReference>
<dbReference type="RefSeq" id="WP_137246778.1">
    <property type="nucleotide sequence ID" value="NZ_SZQA01000007.1"/>
</dbReference>
<sequence length="202" mass="22053">MADQWDLLREAGLGSGFSGTWVECGNPEKVAAVLGADPGSRHDCDLATAMAHYRPMSLTERVWIGRHAEGWVHVLTISGPPLETGNLTASGLRFLHFTTRDSGVDPLVHGDGATTGTLDRRPGFGDLLVPEPGSWIEPHMARITLPEMPEISRWGSMTEPEGLPRYWLEVHLRLIVAVTGRAVDQEWVGDTRALYTIPLAAP</sequence>
<dbReference type="OrthoDB" id="3526231at2"/>
<protein>
    <submittedName>
        <fullName evidence="1">Uncharacterized protein</fullName>
    </submittedName>
</protein>
<keyword evidence="2" id="KW-1185">Reference proteome</keyword>
<evidence type="ECO:0000313" key="2">
    <source>
        <dbReference type="Proteomes" id="UP000308705"/>
    </source>
</evidence>
<gene>
    <name evidence="1" type="ORF">FDA94_10070</name>
</gene>
<organism evidence="1 2">
    <name type="scientific">Herbidospora galbida</name>
    <dbReference type="NCBI Taxonomy" id="2575442"/>
    <lineage>
        <taxon>Bacteria</taxon>
        <taxon>Bacillati</taxon>
        <taxon>Actinomycetota</taxon>
        <taxon>Actinomycetes</taxon>
        <taxon>Streptosporangiales</taxon>
        <taxon>Streptosporangiaceae</taxon>
        <taxon>Herbidospora</taxon>
    </lineage>
</organism>
<dbReference type="AlphaFoldDB" id="A0A4U3MIW9"/>
<proteinExistence type="predicted"/>